<organism evidence="3 4">
    <name type="scientific">Bradyrhizobium uaiense</name>
    <dbReference type="NCBI Taxonomy" id="2594946"/>
    <lineage>
        <taxon>Bacteria</taxon>
        <taxon>Pseudomonadati</taxon>
        <taxon>Pseudomonadota</taxon>
        <taxon>Alphaproteobacteria</taxon>
        <taxon>Hyphomicrobiales</taxon>
        <taxon>Nitrobacteraceae</taxon>
        <taxon>Bradyrhizobium</taxon>
    </lineage>
</organism>
<dbReference type="RefSeq" id="WP_163150213.1">
    <property type="nucleotide sequence ID" value="NZ_VKHP01000005.1"/>
</dbReference>
<dbReference type="Proteomes" id="UP000468531">
    <property type="component" value="Unassembled WGS sequence"/>
</dbReference>
<keyword evidence="4" id="KW-1185">Reference proteome</keyword>
<reference evidence="3 4" key="1">
    <citation type="journal article" date="2020" name="Arch. Microbiol.">
        <title>Bradyrhizobium uaiense sp. nov., a new highly efficient cowpea symbiont.</title>
        <authorList>
            <person name="Cabral Michel D."/>
            <person name="Azarias Guimaraes A."/>
            <person name="Martins da Costa E."/>
            <person name="Soares de Carvalho T."/>
            <person name="Balsanelli E."/>
            <person name="Willems A."/>
            <person name="Maltempi de Souza E."/>
            <person name="de Souza Moreira F.M."/>
        </authorList>
    </citation>
    <scope>NUCLEOTIDE SEQUENCE [LARGE SCALE GENOMIC DNA]</scope>
    <source>
        <strain evidence="3 4">UFLA 03-164</strain>
    </source>
</reference>
<keyword evidence="2" id="KW-0732">Signal</keyword>
<evidence type="ECO:0000256" key="2">
    <source>
        <dbReference type="SAM" id="SignalP"/>
    </source>
</evidence>
<protein>
    <submittedName>
        <fullName evidence="3">Uncharacterized protein</fullName>
    </submittedName>
</protein>
<feature type="signal peptide" evidence="2">
    <location>
        <begin position="1"/>
        <end position="30"/>
    </location>
</feature>
<feature type="chain" id="PRO_5027010317" evidence="2">
    <location>
        <begin position="31"/>
        <end position="223"/>
    </location>
</feature>
<evidence type="ECO:0000313" key="4">
    <source>
        <dbReference type="Proteomes" id="UP000468531"/>
    </source>
</evidence>
<feature type="region of interest" description="Disordered" evidence="1">
    <location>
        <begin position="33"/>
        <end position="67"/>
    </location>
</feature>
<sequence>MSTSQFAKISIAAVLLLGTAVLAASPIARAQDQVDPNQLRAAQEAEEEFSDDQRAMQADAEDNDPANANRLMIMDANGRPYMYDGVRDGFTCRARRVPVRRMYRRMTRCGFGQDTMNAFISRPTAYMNSGAFINPQYGGAFPQQQGFDPGAFRSQDSEETFSDDQRAMLADSEDNEPANESRMMLFDASGRPLAFNSRPAGMWCRVVRVPSRAIYRRTISCGR</sequence>
<proteinExistence type="predicted"/>
<evidence type="ECO:0000256" key="1">
    <source>
        <dbReference type="SAM" id="MobiDB-lite"/>
    </source>
</evidence>
<name>A0A6P1B841_9BRAD</name>
<comment type="caution">
    <text evidence="3">The sequence shown here is derived from an EMBL/GenBank/DDBJ whole genome shotgun (WGS) entry which is preliminary data.</text>
</comment>
<accession>A0A6P1B841</accession>
<evidence type="ECO:0000313" key="3">
    <source>
        <dbReference type="EMBL" id="NEU94696.1"/>
    </source>
</evidence>
<feature type="region of interest" description="Disordered" evidence="1">
    <location>
        <begin position="143"/>
        <end position="179"/>
    </location>
</feature>
<dbReference type="AlphaFoldDB" id="A0A6P1B841"/>
<gene>
    <name evidence="3" type="ORF">FNJ47_02340</name>
</gene>
<dbReference type="EMBL" id="VKHP01000005">
    <property type="protein sequence ID" value="NEU94696.1"/>
    <property type="molecule type" value="Genomic_DNA"/>
</dbReference>